<protein>
    <submittedName>
        <fullName evidence="1">Uncharacterized protein</fullName>
    </submittedName>
</protein>
<organismHost>
    <name type="scientific">Cafeteria roenbergensis</name>
    <name type="common">Marine flagellate</name>
    <dbReference type="NCBI Taxonomy" id="33653"/>
</organismHost>
<accession>E3T5F2</accession>
<sequence length="68" mass="8322">MMRMQEIMLFALLIVLMVQSYIFHLVFFEIQFHSLHNNPLLKSLYLFIKTVIIRRKLPNFYSRQVAYL</sequence>
<evidence type="ECO:0000313" key="1">
    <source>
        <dbReference type="EMBL" id="ADO67415.1"/>
    </source>
</evidence>
<keyword evidence="2" id="KW-1185">Reference proteome</keyword>
<dbReference type="KEGG" id="vg:9887784"/>
<organism evidence="1 2">
    <name type="scientific">Cafeteria roenbergensis virus (strain BV-PW1)</name>
    <name type="common">CroV</name>
    <dbReference type="NCBI Taxonomy" id="693272"/>
    <lineage>
        <taxon>Viruses</taxon>
        <taxon>Varidnaviria</taxon>
        <taxon>Bamfordvirae</taxon>
        <taxon>Nucleocytoviricota</taxon>
        <taxon>Megaviricetes</taxon>
        <taxon>Imitervirales</taxon>
        <taxon>Mimiviridae</taxon>
        <taxon>Aliimimivirinae</taxon>
        <taxon>Rheavirus</taxon>
        <taxon>Rheavirus sinusmexicani</taxon>
    </lineage>
</organism>
<proteinExistence type="predicted"/>
<dbReference type="GeneID" id="9887784"/>
<name>E3T5F2_CROVB</name>
<evidence type="ECO:0000313" key="2">
    <source>
        <dbReference type="Proteomes" id="UP000029781"/>
    </source>
</evidence>
<dbReference type="EMBL" id="GU244497">
    <property type="protein sequence ID" value="ADO67415.1"/>
    <property type="molecule type" value="Genomic_DNA"/>
</dbReference>
<dbReference type="Proteomes" id="UP000029781">
    <property type="component" value="Segment"/>
</dbReference>
<reference evidence="1 2" key="1">
    <citation type="journal article" date="2010" name="Proc. Natl. Acad. Sci. U.S.A.">
        <title>Giant virus with a remarkable complement of genes infects marine zooplankton.</title>
        <authorList>
            <person name="Fischer M.G."/>
            <person name="Allen M.J."/>
            <person name="Wilson W.H."/>
            <person name="Suttle C.A."/>
        </authorList>
    </citation>
    <scope>NUCLEOTIDE SEQUENCE [LARGE SCALE GENOMIC DNA]</scope>
    <source>
        <strain evidence="1 2">BV-PW1</strain>
    </source>
</reference>
<gene>
    <name evidence="1" type="ORF">crov381</name>
</gene>
<dbReference type="RefSeq" id="YP_003970014.1">
    <property type="nucleotide sequence ID" value="NC_014637.1"/>
</dbReference>